<reference evidence="1 2" key="1">
    <citation type="submission" date="2024-03" db="EMBL/GenBank/DDBJ databases">
        <title>Novel species of the genus Variovorax.</title>
        <authorList>
            <person name="Liu Q."/>
            <person name="Xin Y.-H."/>
        </authorList>
    </citation>
    <scope>NUCLEOTIDE SEQUENCE [LARGE SCALE GENOMIC DNA]</scope>
    <source>
        <strain evidence="1 2">KACC 18899</strain>
    </source>
</reference>
<organism evidence="1 2">
    <name type="scientific">Variovorax ureilyticus</name>
    <dbReference type="NCBI Taxonomy" id="1836198"/>
    <lineage>
        <taxon>Bacteria</taxon>
        <taxon>Pseudomonadati</taxon>
        <taxon>Pseudomonadota</taxon>
        <taxon>Betaproteobacteria</taxon>
        <taxon>Burkholderiales</taxon>
        <taxon>Comamonadaceae</taxon>
        <taxon>Variovorax</taxon>
    </lineage>
</organism>
<dbReference type="InterPro" id="IPR004155">
    <property type="entry name" value="PBS_lyase_HEAT"/>
</dbReference>
<gene>
    <name evidence="1" type="ORF">WKW77_08845</name>
</gene>
<evidence type="ECO:0000313" key="1">
    <source>
        <dbReference type="EMBL" id="MEJ8811172.1"/>
    </source>
</evidence>
<name>A0ABU8VDB3_9BURK</name>
<dbReference type="InterPro" id="IPR011989">
    <property type="entry name" value="ARM-like"/>
</dbReference>
<dbReference type="RefSeq" id="WP_340356484.1">
    <property type="nucleotide sequence ID" value="NZ_JBBKZU010000003.1"/>
</dbReference>
<dbReference type="EMBL" id="JBBKZU010000003">
    <property type="protein sequence ID" value="MEJ8811172.1"/>
    <property type="molecule type" value="Genomic_DNA"/>
</dbReference>
<proteinExistence type="predicted"/>
<keyword evidence="2" id="KW-1185">Reference proteome</keyword>
<dbReference type="Gene3D" id="1.25.10.10">
    <property type="entry name" value="Leucine-rich Repeat Variant"/>
    <property type="match status" value="1"/>
</dbReference>
<dbReference type="SUPFAM" id="SSF48371">
    <property type="entry name" value="ARM repeat"/>
    <property type="match status" value="1"/>
</dbReference>
<accession>A0ABU8VDB3</accession>
<protein>
    <submittedName>
        <fullName evidence="1">HEAT repeat domain-containing protein</fullName>
    </submittedName>
</protein>
<sequence>MTAELGGLDAVNPADRASAYEALVVAGRASTPVFLRGLASADADVREKSAQGLAETGDPIAADALADALSDAEPLVRGRAAQALAAIGDWRSLDALVRTIDDYPDVLHSPHTIATYVLIARGRDVLPAVAPLLDAPHPVTRHRAFLVVRTLVCAMPEAGGWETLWQALGAYDPDGRDDAARAVSAAKWAQWISARCP</sequence>
<dbReference type="SMART" id="SM00567">
    <property type="entry name" value="EZ_HEAT"/>
    <property type="match status" value="2"/>
</dbReference>
<evidence type="ECO:0000313" key="2">
    <source>
        <dbReference type="Proteomes" id="UP001365846"/>
    </source>
</evidence>
<comment type="caution">
    <text evidence="1">The sequence shown here is derived from an EMBL/GenBank/DDBJ whole genome shotgun (WGS) entry which is preliminary data.</text>
</comment>
<dbReference type="Pfam" id="PF13646">
    <property type="entry name" value="HEAT_2"/>
    <property type="match status" value="1"/>
</dbReference>
<dbReference type="Proteomes" id="UP001365846">
    <property type="component" value="Unassembled WGS sequence"/>
</dbReference>
<dbReference type="InterPro" id="IPR016024">
    <property type="entry name" value="ARM-type_fold"/>
</dbReference>